<keyword evidence="3" id="KW-1185">Reference proteome</keyword>
<organism evidence="2 3">
    <name type="scientific">[Torrubiella] hemipterigena</name>
    <dbReference type="NCBI Taxonomy" id="1531966"/>
    <lineage>
        <taxon>Eukaryota</taxon>
        <taxon>Fungi</taxon>
        <taxon>Dikarya</taxon>
        <taxon>Ascomycota</taxon>
        <taxon>Pezizomycotina</taxon>
        <taxon>Sordariomycetes</taxon>
        <taxon>Hypocreomycetidae</taxon>
        <taxon>Hypocreales</taxon>
        <taxon>Clavicipitaceae</taxon>
        <taxon>Clavicipitaceae incertae sedis</taxon>
        <taxon>'Torrubiella' clade</taxon>
    </lineage>
</organism>
<accession>A0A0A1SWT1</accession>
<name>A0A0A1SWT1_9HYPO</name>
<protein>
    <submittedName>
        <fullName evidence="2">Uncharacterized protein</fullName>
    </submittedName>
</protein>
<feature type="compositionally biased region" description="Basic residues" evidence="1">
    <location>
        <begin position="52"/>
        <end position="71"/>
    </location>
</feature>
<dbReference type="EMBL" id="CDHN01000001">
    <property type="protein sequence ID" value="CEJ82746.1"/>
    <property type="molecule type" value="Genomic_DNA"/>
</dbReference>
<proteinExistence type="predicted"/>
<evidence type="ECO:0000313" key="2">
    <source>
        <dbReference type="EMBL" id="CEJ82746.1"/>
    </source>
</evidence>
<sequence>MGYHTWDYMSLMCQERKEMLVGVYRPDSYQSLHDTRGNAFIKLVNMDEVKPKPAKTSRWKALRQLPKRRPRPNNQHQQPLSALESLPSELINCILDRVTHIGDIMSLGRTCPILARHVFARYASKSTVGSWSGLPLTCIPCDFTRRNNRHSSRQSYHGLPLTYRLPLQLENEPSGWDISIYDTSGREGDSRYLIAKYPWGTNRLAVRSSKTSDFEKALYTTQVPDFEARAGRRWLLRNHTKSLVVRLRLHQNQKKDAMPHVVVNGGTKLSLDILLMLCTINKGRRRREQDTTRWYGDCFDIVPDTRDMRRDLRESGWRDATELVLYSGRYTMRVAAAYRGICRSPLRQGLHMANMLQAVQAARPVTSSDGF</sequence>
<dbReference type="HOGENOM" id="CLU_746361_0_0_1"/>
<evidence type="ECO:0000313" key="3">
    <source>
        <dbReference type="Proteomes" id="UP000039046"/>
    </source>
</evidence>
<evidence type="ECO:0000256" key="1">
    <source>
        <dbReference type="SAM" id="MobiDB-lite"/>
    </source>
</evidence>
<dbReference type="Proteomes" id="UP000039046">
    <property type="component" value="Unassembled WGS sequence"/>
</dbReference>
<dbReference type="AlphaFoldDB" id="A0A0A1SWT1"/>
<gene>
    <name evidence="2" type="ORF">VHEMI02794</name>
</gene>
<reference evidence="2 3" key="1">
    <citation type="journal article" date="2015" name="Genome Announc.">
        <title>Draft Genome Sequence and Gene Annotation of the Entomopathogenic Fungus Verticillium hemipterigenum.</title>
        <authorList>
            <person name="Horn F."/>
            <person name="Habel A."/>
            <person name="Scharf D.H."/>
            <person name="Dworschak J."/>
            <person name="Brakhage A.A."/>
            <person name="Guthke R."/>
            <person name="Hertweck C."/>
            <person name="Linde J."/>
        </authorList>
    </citation>
    <scope>NUCLEOTIDE SEQUENCE [LARGE SCALE GENOMIC DNA]</scope>
</reference>
<feature type="region of interest" description="Disordered" evidence="1">
    <location>
        <begin position="52"/>
        <end position="81"/>
    </location>
</feature>